<keyword evidence="4" id="KW-1185">Reference proteome</keyword>
<feature type="domain" description="Transglycosylase SLT" evidence="2">
    <location>
        <begin position="125"/>
        <end position="195"/>
    </location>
</feature>
<protein>
    <recommendedName>
        <fullName evidence="2">Transglycosylase SLT domain-containing protein</fullName>
    </recommendedName>
</protein>
<evidence type="ECO:0000313" key="4">
    <source>
        <dbReference type="Proteomes" id="UP000606172"/>
    </source>
</evidence>
<dbReference type="InterPro" id="IPR008258">
    <property type="entry name" value="Transglycosylase_SLT_dom_1"/>
</dbReference>
<dbReference type="Proteomes" id="UP000606172">
    <property type="component" value="Unassembled WGS sequence"/>
</dbReference>
<dbReference type="RefSeq" id="WP_373870150.1">
    <property type="nucleotide sequence ID" value="NZ_BOOW01000020.1"/>
</dbReference>
<feature type="compositionally biased region" description="Low complexity" evidence="1">
    <location>
        <begin position="102"/>
        <end position="112"/>
    </location>
</feature>
<dbReference type="EMBL" id="BOOW01000020">
    <property type="protein sequence ID" value="GII93176.1"/>
    <property type="molecule type" value="Genomic_DNA"/>
</dbReference>
<accession>A0A919RJI7</accession>
<gene>
    <name evidence="3" type="ORF">Ssi02_34070</name>
</gene>
<dbReference type="AlphaFoldDB" id="A0A919RJI7"/>
<sequence>MTPKRAIIFGTTMVVLVGGGVYVVNTAIDNANAPRTPLTLQELAGLSGQGDPFAPDPEVDILKAQAAQALRADELKEGRDGQKRKLSPVYVPEEPPKGGGFSFPPGSKPDPGSNKALGQRMNAARGWAAEWGCLEKLWEKESNWNERAMNRYSGAYGIPQSLPGTKMASAGADWQVNPATQIEWGLGYIKGRYGSPCGAWGHSQRVGWY</sequence>
<dbReference type="Gene3D" id="1.10.530.10">
    <property type="match status" value="1"/>
</dbReference>
<dbReference type="Pfam" id="PF01464">
    <property type="entry name" value="SLT"/>
    <property type="match status" value="1"/>
</dbReference>
<feature type="region of interest" description="Disordered" evidence="1">
    <location>
        <begin position="73"/>
        <end position="117"/>
    </location>
</feature>
<dbReference type="InterPro" id="IPR023346">
    <property type="entry name" value="Lysozyme-like_dom_sf"/>
</dbReference>
<proteinExistence type="predicted"/>
<feature type="compositionally biased region" description="Basic and acidic residues" evidence="1">
    <location>
        <begin position="73"/>
        <end position="83"/>
    </location>
</feature>
<evidence type="ECO:0000259" key="2">
    <source>
        <dbReference type="Pfam" id="PF01464"/>
    </source>
</evidence>
<dbReference type="SUPFAM" id="SSF53955">
    <property type="entry name" value="Lysozyme-like"/>
    <property type="match status" value="1"/>
</dbReference>
<reference evidence="3" key="1">
    <citation type="submission" date="2021-01" db="EMBL/GenBank/DDBJ databases">
        <title>Whole genome shotgun sequence of Sinosporangium siamense NBRC 109515.</title>
        <authorList>
            <person name="Komaki H."/>
            <person name="Tamura T."/>
        </authorList>
    </citation>
    <scope>NUCLEOTIDE SEQUENCE</scope>
    <source>
        <strain evidence="3">NBRC 109515</strain>
    </source>
</reference>
<comment type="caution">
    <text evidence="3">The sequence shown here is derived from an EMBL/GenBank/DDBJ whole genome shotgun (WGS) entry which is preliminary data.</text>
</comment>
<evidence type="ECO:0000256" key="1">
    <source>
        <dbReference type="SAM" id="MobiDB-lite"/>
    </source>
</evidence>
<name>A0A919RJI7_9ACTN</name>
<organism evidence="3 4">
    <name type="scientific">Sinosporangium siamense</name>
    <dbReference type="NCBI Taxonomy" id="1367973"/>
    <lineage>
        <taxon>Bacteria</taxon>
        <taxon>Bacillati</taxon>
        <taxon>Actinomycetota</taxon>
        <taxon>Actinomycetes</taxon>
        <taxon>Streptosporangiales</taxon>
        <taxon>Streptosporangiaceae</taxon>
        <taxon>Sinosporangium</taxon>
    </lineage>
</organism>
<evidence type="ECO:0000313" key="3">
    <source>
        <dbReference type="EMBL" id="GII93176.1"/>
    </source>
</evidence>